<dbReference type="GO" id="GO:0043024">
    <property type="term" value="F:ribosomal small subunit binding"/>
    <property type="evidence" value="ECO:0007669"/>
    <property type="project" value="TreeGrafter"/>
</dbReference>
<dbReference type="AlphaFoldDB" id="A0A395JKA5"/>
<dbReference type="OrthoDB" id="9795980at2"/>
<accession>A0A395JKA5</accession>
<dbReference type="GO" id="GO:0022627">
    <property type="term" value="C:cytosolic small ribosomal subunit"/>
    <property type="evidence" value="ECO:0007669"/>
    <property type="project" value="TreeGrafter"/>
</dbReference>
<evidence type="ECO:0000313" key="8">
    <source>
        <dbReference type="Proteomes" id="UP000253083"/>
    </source>
</evidence>
<evidence type="ECO:0000256" key="5">
    <source>
        <dbReference type="ARBA" id="ARBA00041319"/>
    </source>
</evidence>
<dbReference type="InParanoid" id="A0A395JKA5"/>
<dbReference type="RefSeq" id="WP_113954657.1">
    <property type="nucleotide sequence ID" value="NZ_QNRT01000003.1"/>
</dbReference>
<evidence type="ECO:0000256" key="2">
    <source>
        <dbReference type="ARBA" id="ARBA00038434"/>
    </source>
</evidence>
<dbReference type="InterPro" id="IPR036567">
    <property type="entry name" value="RHF-like"/>
</dbReference>
<dbReference type="NCBIfam" id="TIGR00741">
    <property type="entry name" value="yfiA"/>
    <property type="match status" value="1"/>
</dbReference>
<dbReference type="FunFam" id="3.30.160.100:FF:000001">
    <property type="entry name" value="Ribosome hibernation promoting factor"/>
    <property type="match status" value="1"/>
</dbReference>
<comment type="similarity">
    <text evidence="2">Belongs to the HPF/YfiA ribosome-associated protein family. Short HPF subfamily.</text>
</comment>
<dbReference type="GO" id="GO:0045900">
    <property type="term" value="P:negative regulation of translational elongation"/>
    <property type="evidence" value="ECO:0007669"/>
    <property type="project" value="TreeGrafter"/>
</dbReference>
<sequence length="113" mass="12852">MQLTISGHQIDLTDSMKNYIGEKMERIERHFDHVSSIDVVLHVEKIRHKAEATVNAKGVTLHAHADSENMYATIDDLTDKLDSQVRKHKEKITNHHRSGGALKDQEFVPSTPE</sequence>
<keyword evidence="8" id="KW-1185">Reference proteome</keyword>
<evidence type="ECO:0000313" key="7">
    <source>
        <dbReference type="EMBL" id="RBP49651.1"/>
    </source>
</evidence>
<dbReference type="PANTHER" id="PTHR33231:SF1">
    <property type="entry name" value="30S RIBOSOMAL PROTEIN"/>
    <property type="match status" value="1"/>
</dbReference>
<evidence type="ECO:0000256" key="3">
    <source>
        <dbReference type="ARBA" id="ARBA00038695"/>
    </source>
</evidence>
<evidence type="ECO:0000256" key="6">
    <source>
        <dbReference type="SAM" id="MobiDB-lite"/>
    </source>
</evidence>
<name>A0A395JKA5_9GAMM</name>
<dbReference type="Pfam" id="PF02482">
    <property type="entry name" value="Ribosomal_S30AE"/>
    <property type="match status" value="1"/>
</dbReference>
<dbReference type="InterPro" id="IPR050574">
    <property type="entry name" value="HPF/YfiA_ribosome-assoc"/>
</dbReference>
<dbReference type="Proteomes" id="UP000253083">
    <property type="component" value="Unassembled WGS sequence"/>
</dbReference>
<evidence type="ECO:0000256" key="4">
    <source>
        <dbReference type="ARBA" id="ARBA00041148"/>
    </source>
</evidence>
<dbReference type="InterPro" id="IPR003489">
    <property type="entry name" value="RHF/RaiA"/>
</dbReference>
<dbReference type="EMBL" id="QNRT01000003">
    <property type="protein sequence ID" value="RBP49651.1"/>
    <property type="molecule type" value="Genomic_DNA"/>
</dbReference>
<evidence type="ECO:0000256" key="1">
    <source>
        <dbReference type="ARBA" id="ARBA00022845"/>
    </source>
</evidence>
<comment type="subunit">
    <text evidence="3">Associates exclusively with 100S ribosomes, which are dimers of 70S ribosomes.</text>
</comment>
<reference evidence="7 8" key="1">
    <citation type="submission" date="2018-06" db="EMBL/GenBank/DDBJ databases">
        <title>Genomic Encyclopedia of Type Strains, Phase IV (KMG-IV): sequencing the most valuable type-strain genomes for metagenomic binning, comparative biology and taxonomic classification.</title>
        <authorList>
            <person name="Goeker M."/>
        </authorList>
    </citation>
    <scope>NUCLEOTIDE SEQUENCE [LARGE SCALE GENOMIC DNA]</scope>
    <source>
        <strain evidence="7 8">DSM 24032</strain>
    </source>
</reference>
<dbReference type="Gene3D" id="3.30.160.100">
    <property type="entry name" value="Ribosome hibernation promotion factor-like"/>
    <property type="match status" value="1"/>
</dbReference>
<dbReference type="CDD" id="cd00552">
    <property type="entry name" value="RaiA"/>
    <property type="match status" value="1"/>
</dbReference>
<dbReference type="SUPFAM" id="SSF69754">
    <property type="entry name" value="Ribosome binding protein Y (YfiA homologue)"/>
    <property type="match status" value="1"/>
</dbReference>
<organism evidence="7 8">
    <name type="scientific">Arenicella xantha</name>
    <dbReference type="NCBI Taxonomy" id="644221"/>
    <lineage>
        <taxon>Bacteria</taxon>
        <taxon>Pseudomonadati</taxon>
        <taxon>Pseudomonadota</taxon>
        <taxon>Gammaproteobacteria</taxon>
        <taxon>Arenicellales</taxon>
        <taxon>Arenicellaceae</taxon>
        <taxon>Arenicella</taxon>
    </lineage>
</organism>
<dbReference type="PANTHER" id="PTHR33231">
    <property type="entry name" value="30S RIBOSOMAL PROTEIN"/>
    <property type="match status" value="1"/>
</dbReference>
<feature type="region of interest" description="Disordered" evidence="6">
    <location>
        <begin position="87"/>
        <end position="113"/>
    </location>
</feature>
<gene>
    <name evidence="7" type="ORF">DFR28_10376</name>
</gene>
<dbReference type="FunCoup" id="A0A395JKA5">
    <property type="interactions" value="266"/>
</dbReference>
<protein>
    <recommendedName>
        <fullName evidence="4">Ribosome hibernation promoting factor</fullName>
    </recommendedName>
    <alternativeName>
        <fullName evidence="5">Hibernation factor HPF</fullName>
    </alternativeName>
</protein>
<keyword evidence="1" id="KW-0810">Translation regulation</keyword>
<feature type="compositionally biased region" description="Basic residues" evidence="6">
    <location>
        <begin position="87"/>
        <end position="98"/>
    </location>
</feature>
<proteinExistence type="inferred from homology"/>
<comment type="caution">
    <text evidence="7">The sequence shown here is derived from an EMBL/GenBank/DDBJ whole genome shotgun (WGS) entry which is preliminary data.</text>
</comment>